<protein>
    <submittedName>
        <fullName evidence="1">Uncharacterized protein</fullName>
    </submittedName>
</protein>
<dbReference type="AlphaFoldDB" id="A0A2P2NAZ7"/>
<evidence type="ECO:0000313" key="1">
    <source>
        <dbReference type="EMBL" id="MBX39645.1"/>
    </source>
</evidence>
<reference evidence="1" key="1">
    <citation type="submission" date="2018-02" db="EMBL/GenBank/DDBJ databases">
        <title>Rhizophora mucronata_Transcriptome.</title>
        <authorList>
            <person name="Meera S.P."/>
            <person name="Sreeshan A."/>
            <person name="Augustine A."/>
        </authorList>
    </citation>
    <scope>NUCLEOTIDE SEQUENCE</scope>
    <source>
        <tissue evidence="1">Leaf</tissue>
    </source>
</reference>
<sequence>MAVCRAPQDTLLACLFSKLGASKNLGRASAWSFPVPDCPN</sequence>
<organism evidence="1">
    <name type="scientific">Rhizophora mucronata</name>
    <name type="common">Asiatic mangrove</name>
    <dbReference type="NCBI Taxonomy" id="61149"/>
    <lineage>
        <taxon>Eukaryota</taxon>
        <taxon>Viridiplantae</taxon>
        <taxon>Streptophyta</taxon>
        <taxon>Embryophyta</taxon>
        <taxon>Tracheophyta</taxon>
        <taxon>Spermatophyta</taxon>
        <taxon>Magnoliopsida</taxon>
        <taxon>eudicotyledons</taxon>
        <taxon>Gunneridae</taxon>
        <taxon>Pentapetalae</taxon>
        <taxon>rosids</taxon>
        <taxon>fabids</taxon>
        <taxon>Malpighiales</taxon>
        <taxon>Rhizophoraceae</taxon>
        <taxon>Rhizophora</taxon>
    </lineage>
</organism>
<proteinExistence type="predicted"/>
<accession>A0A2P2NAZ7</accession>
<name>A0A2P2NAZ7_RHIMU</name>
<dbReference type="EMBL" id="GGEC01059161">
    <property type="protein sequence ID" value="MBX39645.1"/>
    <property type="molecule type" value="Transcribed_RNA"/>
</dbReference>